<feature type="domain" description="Solute-binding protein family 3/N-terminal" evidence="2">
    <location>
        <begin position="39"/>
        <end position="173"/>
    </location>
</feature>
<dbReference type="SUPFAM" id="SSF53850">
    <property type="entry name" value="Periplasmic binding protein-like II"/>
    <property type="match status" value="1"/>
</dbReference>
<dbReference type="Gene3D" id="3.40.190.10">
    <property type="entry name" value="Periplasmic binding protein-like II"/>
    <property type="match status" value="2"/>
</dbReference>
<sequence>MGRHPTPYLAPLFLALAALAASTAAMAQGDPLTVLVFHRPPYYVVEKGQRYGGFLLDHTKNILDAAHIPFRFEEAPPKRILKTLEEGDQAVCAVGWFKTAEREAFARFSEPIFTGSPMGVAVRTGILRTLPHTPTADALLWRGMRLGLRQGFSYGDWLDAKLAGHRHAADLSVTENDRLLEMIARGRIDYTFIGPEEYDWLVSRHPELREKTRFMALGGVPPETPRHIMCSKSLPPETMARIDAAIRSLPRTVPSFSVPGNGHSGP</sequence>
<dbReference type="GO" id="GO:0004386">
    <property type="term" value="F:helicase activity"/>
    <property type="evidence" value="ECO:0007669"/>
    <property type="project" value="UniProtKB-KW"/>
</dbReference>
<reference evidence="3" key="1">
    <citation type="journal article" date="2015" name="Proc. Natl. Acad. Sci. U.S.A.">
        <title>Networks of energetic and metabolic interactions define dynamics in microbial communities.</title>
        <authorList>
            <person name="Embree M."/>
            <person name="Liu J.K."/>
            <person name="Al-Bassam M.M."/>
            <person name="Zengler K."/>
        </authorList>
    </citation>
    <scope>NUCLEOTIDE SEQUENCE</scope>
</reference>
<evidence type="ECO:0000259" key="2">
    <source>
        <dbReference type="Pfam" id="PF00497"/>
    </source>
</evidence>
<dbReference type="EMBL" id="LNQE01000322">
    <property type="protein sequence ID" value="KUG27502.1"/>
    <property type="molecule type" value="Genomic_DNA"/>
</dbReference>
<dbReference type="PANTHER" id="PTHR35936:SF25">
    <property type="entry name" value="ABC TRANSPORTER SUBSTRATE-BINDING PROTEIN"/>
    <property type="match status" value="1"/>
</dbReference>
<dbReference type="InterPro" id="IPR001638">
    <property type="entry name" value="Solute-binding_3/MltF_N"/>
</dbReference>
<keyword evidence="3" id="KW-0378">Hydrolase</keyword>
<keyword evidence="3" id="KW-0347">Helicase</keyword>
<keyword evidence="3" id="KW-0067">ATP-binding</keyword>
<dbReference type="Pfam" id="PF00497">
    <property type="entry name" value="SBP_bac_3"/>
    <property type="match status" value="1"/>
</dbReference>
<keyword evidence="1" id="KW-0732">Signal</keyword>
<accession>A0A0W8G3F6</accession>
<protein>
    <submittedName>
        <fullName evidence="3">Atp-dependent dna helicase uvrd/pcra</fullName>
    </submittedName>
</protein>
<dbReference type="PANTHER" id="PTHR35936">
    <property type="entry name" value="MEMBRANE-BOUND LYTIC MUREIN TRANSGLYCOSYLASE F"/>
    <property type="match status" value="1"/>
</dbReference>
<organism evidence="3">
    <name type="scientific">hydrocarbon metagenome</name>
    <dbReference type="NCBI Taxonomy" id="938273"/>
    <lineage>
        <taxon>unclassified sequences</taxon>
        <taxon>metagenomes</taxon>
        <taxon>ecological metagenomes</taxon>
    </lineage>
</organism>
<evidence type="ECO:0000256" key="1">
    <source>
        <dbReference type="ARBA" id="ARBA00022729"/>
    </source>
</evidence>
<dbReference type="AlphaFoldDB" id="A0A0W8G3F6"/>
<evidence type="ECO:0000313" key="3">
    <source>
        <dbReference type="EMBL" id="KUG27502.1"/>
    </source>
</evidence>
<gene>
    <name evidence="3" type="ORF">ASZ90_002638</name>
</gene>
<keyword evidence="3" id="KW-0547">Nucleotide-binding</keyword>
<proteinExistence type="predicted"/>
<comment type="caution">
    <text evidence="3">The sequence shown here is derived from an EMBL/GenBank/DDBJ whole genome shotgun (WGS) entry which is preliminary data.</text>
</comment>
<name>A0A0W8G3F6_9ZZZZ</name>